<protein>
    <submittedName>
        <fullName evidence="2">Uncharacterized protein</fullName>
    </submittedName>
</protein>
<evidence type="ECO:0000313" key="3">
    <source>
        <dbReference type="Proteomes" id="UP000281406"/>
    </source>
</evidence>
<evidence type="ECO:0000313" key="2">
    <source>
        <dbReference type="EMBL" id="ROL03909.1"/>
    </source>
</evidence>
<keyword evidence="3" id="KW-1185">Reference proteome</keyword>
<sequence>MAVWVLLVGRLNEPQSKVQASLSVGSTSTPLPNTHIDHPHTSPHSHGTHTSSRIHSSSSSSLIDHSSQRSLTDSPSSRKRSWISTDLSDKSNFEPKNLLSLFDETTLESKP</sequence>
<evidence type="ECO:0000256" key="1">
    <source>
        <dbReference type="SAM" id="MobiDB-lite"/>
    </source>
</evidence>
<dbReference type="Proteomes" id="UP000281406">
    <property type="component" value="Unassembled WGS sequence"/>
</dbReference>
<reference evidence="2 3" key="1">
    <citation type="submission" date="2018-10" db="EMBL/GenBank/DDBJ databases">
        <title>Genome assembly for a Yunnan-Guizhou Plateau 3E fish, Anabarilius grahami (Regan), and its evolutionary and genetic applications.</title>
        <authorList>
            <person name="Jiang W."/>
        </authorList>
    </citation>
    <scope>NUCLEOTIDE SEQUENCE [LARGE SCALE GENOMIC DNA]</scope>
    <source>
        <strain evidence="2">AG-KIZ</strain>
        <tissue evidence="2">Muscle</tissue>
    </source>
</reference>
<organism evidence="2 3">
    <name type="scientific">Anabarilius grahami</name>
    <name type="common">Kanglang fish</name>
    <name type="synonym">Barilius grahami</name>
    <dbReference type="NCBI Taxonomy" id="495550"/>
    <lineage>
        <taxon>Eukaryota</taxon>
        <taxon>Metazoa</taxon>
        <taxon>Chordata</taxon>
        <taxon>Craniata</taxon>
        <taxon>Vertebrata</taxon>
        <taxon>Euteleostomi</taxon>
        <taxon>Actinopterygii</taxon>
        <taxon>Neopterygii</taxon>
        <taxon>Teleostei</taxon>
        <taxon>Ostariophysi</taxon>
        <taxon>Cypriniformes</taxon>
        <taxon>Xenocyprididae</taxon>
        <taxon>Xenocypridinae</taxon>
        <taxon>Xenocypridinae incertae sedis</taxon>
        <taxon>Anabarilius</taxon>
    </lineage>
</organism>
<dbReference type="EMBL" id="RJVU01054598">
    <property type="protein sequence ID" value="ROL03909.1"/>
    <property type="molecule type" value="Genomic_DNA"/>
</dbReference>
<dbReference type="AlphaFoldDB" id="A0A3N0Y103"/>
<accession>A0A3N0Y103</accession>
<feature type="compositionally biased region" description="Low complexity" evidence="1">
    <location>
        <begin position="48"/>
        <end position="71"/>
    </location>
</feature>
<proteinExistence type="predicted"/>
<feature type="region of interest" description="Disordered" evidence="1">
    <location>
        <begin position="15"/>
        <end position="93"/>
    </location>
</feature>
<feature type="compositionally biased region" description="Polar residues" evidence="1">
    <location>
        <begin position="15"/>
        <end position="32"/>
    </location>
</feature>
<dbReference type="OrthoDB" id="5337378at2759"/>
<name>A0A3N0Y103_ANAGA</name>
<comment type="caution">
    <text evidence="2">The sequence shown here is derived from an EMBL/GenBank/DDBJ whole genome shotgun (WGS) entry which is preliminary data.</text>
</comment>
<gene>
    <name evidence="2" type="ORF">DPX16_23344</name>
</gene>